<evidence type="ECO:0000313" key="2">
    <source>
        <dbReference type="Proteomes" id="UP000307362"/>
    </source>
</evidence>
<reference evidence="2" key="2">
    <citation type="submission" date="2019-06" db="EMBL/GenBank/DDBJ databases">
        <title>Co-occurence of chitin degradation, pigmentation and bioactivity in marine Pseudoalteromonas.</title>
        <authorList>
            <person name="Sonnenschein E.C."/>
            <person name="Bech P.K."/>
        </authorList>
    </citation>
    <scope>NUCLEOTIDE SEQUENCE [LARGE SCALE GENOMIC DNA]</scope>
    <source>
        <strain evidence="2">S1189</strain>
    </source>
</reference>
<evidence type="ECO:0000313" key="1">
    <source>
        <dbReference type="EMBL" id="TMP77375.1"/>
    </source>
</evidence>
<proteinExistence type="predicted"/>
<comment type="caution">
    <text evidence="1">The sequence shown here is derived from an EMBL/GenBank/DDBJ whole genome shotgun (WGS) entry which is preliminary data.</text>
</comment>
<reference evidence="1 2" key="1">
    <citation type="submission" date="2017-12" db="EMBL/GenBank/DDBJ databases">
        <authorList>
            <person name="Paulsen S."/>
            <person name="Gram L.K."/>
        </authorList>
    </citation>
    <scope>NUCLEOTIDE SEQUENCE [LARGE SCALE GENOMIC DNA]</scope>
    <source>
        <strain evidence="1 2">S1189</strain>
    </source>
</reference>
<dbReference type="EMBL" id="PNCM01000069">
    <property type="protein sequence ID" value="TMP77375.1"/>
    <property type="molecule type" value="Genomic_DNA"/>
</dbReference>
<organism evidence="1 2">
    <name type="scientific">Pseudoalteromonas phenolica</name>
    <dbReference type="NCBI Taxonomy" id="161398"/>
    <lineage>
        <taxon>Bacteria</taxon>
        <taxon>Pseudomonadati</taxon>
        <taxon>Pseudomonadota</taxon>
        <taxon>Gammaproteobacteria</taxon>
        <taxon>Alteromonadales</taxon>
        <taxon>Pseudoalteromonadaceae</taxon>
        <taxon>Pseudoalteromonas</taxon>
    </lineage>
</organism>
<name>A0A5S3YP99_9GAMM</name>
<protein>
    <submittedName>
        <fullName evidence="1">Uncharacterized protein</fullName>
    </submittedName>
</protein>
<sequence>MKLQKRKIKNLSSDNSVMLHAQTAKVAGGFAAISGQDCNISDNMGCNSQGLFCGAKTLGFNCIGTSMIPQ</sequence>
<dbReference type="RefSeq" id="WP_138569220.1">
    <property type="nucleotide sequence ID" value="NZ_PNCM01000069.1"/>
</dbReference>
<dbReference type="OrthoDB" id="9802991at2"/>
<dbReference type="Proteomes" id="UP000307362">
    <property type="component" value="Unassembled WGS sequence"/>
</dbReference>
<accession>A0A5S3YP99</accession>
<gene>
    <name evidence="1" type="ORF">CWB73_20185</name>
</gene>
<dbReference type="AlphaFoldDB" id="A0A5S3YP99"/>